<dbReference type="Gene3D" id="3.60.21.10">
    <property type="match status" value="1"/>
</dbReference>
<dbReference type="Proteomes" id="UP000193450">
    <property type="component" value="Chromosome"/>
</dbReference>
<dbReference type="KEGG" id="osg:BST96_18695"/>
<protein>
    <submittedName>
        <fullName evidence="2">Serine/threonine protein phosphatase</fullName>
    </submittedName>
</protein>
<evidence type="ECO:0000259" key="1">
    <source>
        <dbReference type="Pfam" id="PF00149"/>
    </source>
</evidence>
<dbReference type="AlphaFoldDB" id="A0A1X9NJB6"/>
<dbReference type="PANTHER" id="PTHR42850:SF7">
    <property type="entry name" value="BIS(5'-NUCLEOSYL)-TETRAPHOSPHATASE PRPE [ASYMMETRICAL]"/>
    <property type="match status" value="1"/>
</dbReference>
<dbReference type="Pfam" id="PF00149">
    <property type="entry name" value="Metallophos"/>
    <property type="match status" value="1"/>
</dbReference>
<reference evidence="2 3" key="1">
    <citation type="submission" date="2016-11" db="EMBL/GenBank/DDBJ databases">
        <title>Trade-off between light-utilization and light-protection in marine flavobacteria.</title>
        <authorList>
            <person name="Kumagai Y."/>
        </authorList>
    </citation>
    <scope>NUCLEOTIDE SEQUENCE [LARGE SCALE GENOMIC DNA]</scope>
    <source>
        <strain evidence="2 3">NBRC 107125</strain>
    </source>
</reference>
<gene>
    <name evidence="2" type="ORF">BST96_18695</name>
</gene>
<dbReference type="InterPro" id="IPR004843">
    <property type="entry name" value="Calcineurin-like_PHP"/>
</dbReference>
<dbReference type="STRING" id="716816.BST96_18695"/>
<dbReference type="GO" id="GO:0016791">
    <property type="term" value="F:phosphatase activity"/>
    <property type="evidence" value="ECO:0007669"/>
    <property type="project" value="TreeGrafter"/>
</dbReference>
<organism evidence="2 3">
    <name type="scientific">Oceanicoccus sagamiensis</name>
    <dbReference type="NCBI Taxonomy" id="716816"/>
    <lineage>
        <taxon>Bacteria</taxon>
        <taxon>Pseudomonadati</taxon>
        <taxon>Pseudomonadota</taxon>
        <taxon>Gammaproteobacteria</taxon>
        <taxon>Cellvibrionales</taxon>
        <taxon>Spongiibacteraceae</taxon>
        <taxon>Oceanicoccus</taxon>
    </lineage>
</organism>
<accession>A0A1X9NJB6</accession>
<sequence>MTAVSDQESNGSAFAGYDLIGDVHGCGDSLVELIEKLGYSKRNGSYEYSNQRQPRQLVFLGDILDRGPKIRESIHIIREMVDRGSAQIVMGNHEYNALGYTTLAPEGSGKDYLREHNANHTRLIQETLDQFANHPQDWRDTLAWLYEWPLFLEFEAFRVIHACWDQPLIDQFKQHRPDGTIDKDFLIASEDFRVFEGRFMSRATRGASLLLPDNLSMTGKDGYTRRTFRVKFWVENPACYGDVQFQPDPLDQALAERRLSDMEKTYIPYYPHNQRPLFIGHYWQTGTPKPLVDNIACLDYSAVKNGRLMAYRMNNEQTLRADNFVWVRGQETLVL</sequence>
<evidence type="ECO:0000313" key="2">
    <source>
        <dbReference type="EMBL" id="ARN75945.1"/>
    </source>
</evidence>
<dbReference type="SUPFAM" id="SSF56300">
    <property type="entry name" value="Metallo-dependent phosphatases"/>
    <property type="match status" value="1"/>
</dbReference>
<proteinExistence type="predicted"/>
<feature type="domain" description="Calcineurin-like phosphoesterase" evidence="1">
    <location>
        <begin position="19"/>
        <end position="115"/>
    </location>
</feature>
<keyword evidence="3" id="KW-1185">Reference proteome</keyword>
<dbReference type="OrthoDB" id="9807890at2"/>
<dbReference type="RefSeq" id="WP_085760143.1">
    <property type="nucleotide sequence ID" value="NZ_CP019343.1"/>
</dbReference>
<dbReference type="EMBL" id="CP019343">
    <property type="protein sequence ID" value="ARN75945.1"/>
    <property type="molecule type" value="Genomic_DNA"/>
</dbReference>
<dbReference type="InterPro" id="IPR029052">
    <property type="entry name" value="Metallo-depent_PP-like"/>
</dbReference>
<name>A0A1X9NJB6_9GAMM</name>
<dbReference type="PANTHER" id="PTHR42850">
    <property type="entry name" value="METALLOPHOSPHOESTERASE"/>
    <property type="match status" value="1"/>
</dbReference>
<dbReference type="GO" id="GO:0005737">
    <property type="term" value="C:cytoplasm"/>
    <property type="evidence" value="ECO:0007669"/>
    <property type="project" value="TreeGrafter"/>
</dbReference>
<evidence type="ECO:0000313" key="3">
    <source>
        <dbReference type="Proteomes" id="UP000193450"/>
    </source>
</evidence>
<dbReference type="InterPro" id="IPR050126">
    <property type="entry name" value="Ap4A_hydrolase"/>
</dbReference>